<gene>
    <name evidence="1" type="ORF">LX78_02505</name>
</gene>
<accession>A0A316DHU8</accession>
<dbReference type="EMBL" id="QGGP01000007">
    <property type="protein sequence ID" value="PWK17714.1"/>
    <property type="molecule type" value="Genomic_DNA"/>
</dbReference>
<evidence type="ECO:0000313" key="1">
    <source>
        <dbReference type="EMBL" id="PWK17714.1"/>
    </source>
</evidence>
<reference evidence="1 2" key="1">
    <citation type="submission" date="2018-05" db="EMBL/GenBank/DDBJ databases">
        <title>Genomic Encyclopedia of Archaeal and Bacterial Type Strains, Phase II (KMG-II): from individual species to whole genera.</title>
        <authorList>
            <person name="Goeker M."/>
        </authorList>
    </citation>
    <scope>NUCLEOTIDE SEQUENCE [LARGE SCALE GENOMIC DNA]</scope>
    <source>
        <strain evidence="1 2">DSM 22637</strain>
    </source>
</reference>
<sequence length="260" mass="30701">MHKKIFIVSLLILLTSIGYAQSDKIKIKSENLNESNYLKVDDFYLTHYLYIDLFLRENLFPEANPEDVSSILNALKKYVSLENKLDIEIEKPGKKNYLIRFALLKKDDGTELLIAFTNWSTKEKIFEKEIKIENDSYTRWYFLNGNKMTYRKDMSNENDYSNMTKSDLVNAYLFDELSENDMEIKNTLDEILNESDLNVSDTIMANLILLKYQIFQRDNDNVIKQTEYLNKLFENNKSESNIRGLEMAFDATKFQIELMK</sequence>
<organism evidence="1 2">
    <name type="scientific">Xanthomarina spongicola</name>
    <dbReference type="NCBI Taxonomy" id="570520"/>
    <lineage>
        <taxon>Bacteria</taxon>
        <taxon>Pseudomonadati</taxon>
        <taxon>Bacteroidota</taxon>
        <taxon>Flavobacteriia</taxon>
        <taxon>Flavobacteriales</taxon>
        <taxon>Flavobacteriaceae</taxon>
        <taxon>Xanthomarina</taxon>
    </lineage>
</organism>
<proteinExistence type="predicted"/>
<dbReference type="OrthoDB" id="1443156at2"/>
<dbReference type="Proteomes" id="UP000245430">
    <property type="component" value="Unassembled WGS sequence"/>
</dbReference>
<protein>
    <submittedName>
        <fullName evidence="1">Uncharacterized protein</fullName>
    </submittedName>
</protein>
<dbReference type="RefSeq" id="WP_109682986.1">
    <property type="nucleotide sequence ID" value="NZ_QGGP01000007.1"/>
</dbReference>
<dbReference type="AlphaFoldDB" id="A0A316DHU8"/>
<name>A0A316DHU8_9FLAO</name>
<comment type="caution">
    <text evidence="1">The sequence shown here is derived from an EMBL/GenBank/DDBJ whole genome shotgun (WGS) entry which is preliminary data.</text>
</comment>
<keyword evidence="2" id="KW-1185">Reference proteome</keyword>
<evidence type="ECO:0000313" key="2">
    <source>
        <dbReference type="Proteomes" id="UP000245430"/>
    </source>
</evidence>